<dbReference type="PANTHER" id="PTHR43201:SF5">
    <property type="entry name" value="MEDIUM-CHAIN ACYL-COA LIGASE ACSF2, MITOCHONDRIAL"/>
    <property type="match status" value="1"/>
</dbReference>
<dbReference type="Gene3D" id="3.30.300.30">
    <property type="match status" value="1"/>
</dbReference>
<dbReference type="PANTHER" id="PTHR43201">
    <property type="entry name" value="ACYL-COA SYNTHETASE"/>
    <property type="match status" value="1"/>
</dbReference>
<dbReference type="InterPro" id="IPR045851">
    <property type="entry name" value="AMP-bd_C_sf"/>
</dbReference>
<dbReference type="InterPro" id="IPR020845">
    <property type="entry name" value="AMP-binding_CS"/>
</dbReference>
<name>A0A2P2BXY6_9ZZZZ</name>
<dbReference type="PROSITE" id="PS00455">
    <property type="entry name" value="AMP_BINDING"/>
    <property type="match status" value="1"/>
</dbReference>
<dbReference type="SUPFAM" id="SSF56801">
    <property type="entry name" value="Acetyl-CoA synthetase-like"/>
    <property type="match status" value="1"/>
</dbReference>
<dbReference type="GO" id="GO:0031956">
    <property type="term" value="F:medium-chain fatty acid-CoA ligase activity"/>
    <property type="evidence" value="ECO:0007669"/>
    <property type="project" value="TreeGrafter"/>
</dbReference>
<dbReference type="Pfam" id="PF00501">
    <property type="entry name" value="AMP-binding"/>
    <property type="match status" value="1"/>
</dbReference>
<dbReference type="GO" id="GO:0006631">
    <property type="term" value="P:fatty acid metabolic process"/>
    <property type="evidence" value="ECO:0007669"/>
    <property type="project" value="TreeGrafter"/>
</dbReference>
<evidence type="ECO:0000259" key="4">
    <source>
        <dbReference type="Pfam" id="PF13193"/>
    </source>
</evidence>
<feature type="domain" description="AMP-dependent synthetase/ligase" evidence="3">
    <location>
        <begin position="53"/>
        <end position="402"/>
    </location>
</feature>
<dbReference type="InterPro" id="IPR000873">
    <property type="entry name" value="AMP-dep_synth/lig_dom"/>
</dbReference>
<dbReference type="Gene3D" id="3.40.50.12780">
    <property type="entry name" value="N-terminal domain of ligase-like"/>
    <property type="match status" value="1"/>
</dbReference>
<evidence type="ECO:0000256" key="1">
    <source>
        <dbReference type="ARBA" id="ARBA00006432"/>
    </source>
</evidence>
<dbReference type="InterPro" id="IPR025110">
    <property type="entry name" value="AMP-bd_C"/>
</dbReference>
<sequence length="530" mass="56559">MLPGRRAVESLSTGLASARVLASSGVVRPISPVTLTRVAWTLRTWGLGPAGGFRAVALRYPDRAALVDEIGTLTYDQLHRRSNALARALRQRGVREGDAVAILCRNHRGFVEATLAVAKLGADALYLNTSFAAPQLSSVLEREKAALLVHDEEFAGLVDFPVRVLAWSDSPSPEPTLDSLIASASEADLRPPGRRSRTVILTSGTTGAPKGAARSEAGIGAAVSMLSRLPLRDGWTTHIAAPLFHTWGFAHLAFAMLLGSTVVLTRGFDPETCLEVTQDFGCESLVVIPVMLQRILRLPEATLAAYDLSAVRVVASSGSALPGDLAWSWMDRFGDRLYNVYGSTEVAYASIATPEDLRAAPTSAGRPPLGTVVRILDASGRTLPAGGSGRIFVGNSLLFEGYTGGGGKQVVQGLMSTGDVGRFDTDGRLYVEGRDDEMIVSGGENVFPQVVEDCLVRHPQVVEAAAIGVPDPDFGQRLRAFVVTAGPVGEAELRRWVKEHLSGYQAPRDFVFVDELPRNATGKVVKRDLG</sequence>
<dbReference type="InterPro" id="IPR042099">
    <property type="entry name" value="ANL_N_sf"/>
</dbReference>
<reference evidence="5" key="1">
    <citation type="submission" date="2015-08" db="EMBL/GenBank/DDBJ databases">
        <authorList>
            <person name="Babu N.S."/>
            <person name="Beckwith C.J."/>
            <person name="Beseler K.G."/>
            <person name="Brison A."/>
            <person name="Carone J.V."/>
            <person name="Caskin T.P."/>
            <person name="Diamond M."/>
            <person name="Durham M.E."/>
            <person name="Foxe J.M."/>
            <person name="Go M."/>
            <person name="Henderson B.A."/>
            <person name="Jones I.B."/>
            <person name="McGettigan J.A."/>
            <person name="Micheletti S.J."/>
            <person name="Nasrallah M.E."/>
            <person name="Ortiz D."/>
            <person name="Piller C.R."/>
            <person name="Privatt S.R."/>
            <person name="Schneider S.L."/>
            <person name="Sharp S."/>
            <person name="Smith T.C."/>
            <person name="Stanton J.D."/>
            <person name="Ullery H.E."/>
            <person name="Wilson R.J."/>
            <person name="Serrano M.G."/>
            <person name="Buck G."/>
            <person name="Lee V."/>
            <person name="Wang Y."/>
            <person name="Carvalho R."/>
            <person name="Voegtly L."/>
            <person name="Shi R."/>
            <person name="Duckworth R."/>
            <person name="Johnson A."/>
            <person name="Loviza R."/>
            <person name="Walstead R."/>
            <person name="Shah Z."/>
            <person name="Kiflezghi M."/>
            <person name="Wade K."/>
            <person name="Ball S.L."/>
            <person name="Bradley K.W."/>
            <person name="Asai D.J."/>
            <person name="Bowman C.A."/>
            <person name="Russell D.A."/>
            <person name="Pope W.H."/>
            <person name="Jacobs-Sera D."/>
            <person name="Hendrix R.W."/>
            <person name="Hatfull G.F."/>
        </authorList>
    </citation>
    <scope>NUCLEOTIDE SEQUENCE</scope>
</reference>
<evidence type="ECO:0000313" key="5">
    <source>
        <dbReference type="EMBL" id="CUR54599.1"/>
    </source>
</evidence>
<dbReference type="AlphaFoldDB" id="A0A2P2BXY6"/>
<feature type="domain" description="AMP-binding enzyme C-terminal" evidence="4">
    <location>
        <begin position="451"/>
        <end position="523"/>
    </location>
</feature>
<organism evidence="5">
    <name type="scientific">metagenome</name>
    <dbReference type="NCBI Taxonomy" id="256318"/>
    <lineage>
        <taxon>unclassified sequences</taxon>
        <taxon>metagenomes</taxon>
    </lineage>
</organism>
<evidence type="ECO:0000259" key="3">
    <source>
        <dbReference type="Pfam" id="PF00501"/>
    </source>
</evidence>
<dbReference type="EMBL" id="CZKA01000011">
    <property type="protein sequence ID" value="CUR54599.1"/>
    <property type="molecule type" value="Genomic_DNA"/>
</dbReference>
<evidence type="ECO:0000256" key="2">
    <source>
        <dbReference type="ARBA" id="ARBA00022598"/>
    </source>
</evidence>
<protein>
    <submittedName>
        <fullName evidence="5">AMP-dependent synthetase and ligase</fullName>
    </submittedName>
</protein>
<keyword evidence="2 5" id="KW-0436">Ligase</keyword>
<dbReference type="CDD" id="cd04433">
    <property type="entry name" value="AFD_class_I"/>
    <property type="match status" value="1"/>
</dbReference>
<dbReference type="Pfam" id="PF13193">
    <property type="entry name" value="AMP-binding_C"/>
    <property type="match status" value="1"/>
</dbReference>
<proteinExistence type="inferred from homology"/>
<gene>
    <name evidence="5" type="ORF">NOCA2190056</name>
</gene>
<accession>A0A2P2BXY6</accession>
<comment type="similarity">
    <text evidence="1">Belongs to the ATP-dependent AMP-binding enzyme family.</text>
</comment>